<comment type="caution">
    <text evidence="1">The sequence shown here is derived from an EMBL/GenBank/DDBJ whole genome shotgun (WGS) entry which is preliminary data.</text>
</comment>
<proteinExistence type="predicted"/>
<evidence type="ECO:0000313" key="2">
    <source>
        <dbReference type="Proteomes" id="UP000223913"/>
    </source>
</evidence>
<sequence>MSNWVNDDNQAWKRTKSAKSITKDKVIASWYRQLDELNKSIANREVDKRYPTPAETDQMVKIAASIDKLERSYNFAMYHQAIDELTDFLTMRDQQAAAIVSKYALDFLKAKSRKLNG</sequence>
<name>A0A2D0MWG4_FLAN2</name>
<protein>
    <submittedName>
        <fullName evidence="1">Uncharacterized protein</fullName>
    </submittedName>
</protein>
<accession>A0A2D0MWG4</accession>
<reference evidence="1 2" key="1">
    <citation type="submission" date="2017-10" db="EMBL/GenBank/DDBJ databases">
        <title>The draft genome sequence of Lewinella nigricans NBRC 102662.</title>
        <authorList>
            <person name="Wang K."/>
        </authorList>
    </citation>
    <scope>NUCLEOTIDE SEQUENCE [LARGE SCALE GENOMIC DNA]</scope>
    <source>
        <strain evidence="1 2">NBRC 102662</strain>
    </source>
</reference>
<keyword evidence="2" id="KW-1185">Reference proteome</keyword>
<dbReference type="EMBL" id="PDUD01000093">
    <property type="protein sequence ID" value="PHN00604.1"/>
    <property type="molecule type" value="Genomic_DNA"/>
</dbReference>
<dbReference type="AlphaFoldDB" id="A0A2D0MWG4"/>
<organism evidence="1 2">
    <name type="scientific">Flavilitoribacter nigricans (strain ATCC 23147 / DSM 23189 / NBRC 102662 / NCIMB 1420 / SS-2)</name>
    <name type="common">Lewinella nigricans</name>
    <dbReference type="NCBI Taxonomy" id="1122177"/>
    <lineage>
        <taxon>Bacteria</taxon>
        <taxon>Pseudomonadati</taxon>
        <taxon>Bacteroidota</taxon>
        <taxon>Saprospiria</taxon>
        <taxon>Saprospirales</taxon>
        <taxon>Lewinellaceae</taxon>
        <taxon>Flavilitoribacter</taxon>
    </lineage>
</organism>
<evidence type="ECO:0000313" key="1">
    <source>
        <dbReference type="EMBL" id="PHN00604.1"/>
    </source>
</evidence>
<dbReference type="Proteomes" id="UP000223913">
    <property type="component" value="Unassembled WGS sequence"/>
</dbReference>
<gene>
    <name evidence="1" type="ORF">CRP01_41360</name>
</gene>